<dbReference type="InterPro" id="IPR041424">
    <property type="entry name" value="CinA_KH"/>
</dbReference>
<comment type="similarity">
    <text evidence="1">Belongs to the CinA family.</text>
</comment>
<dbReference type="CDD" id="cd00885">
    <property type="entry name" value="cinA"/>
    <property type="match status" value="1"/>
</dbReference>
<organism evidence="3 4">
    <name type="scientific">Phaeocystidibacter luteus</name>
    <dbReference type="NCBI Taxonomy" id="911197"/>
    <lineage>
        <taxon>Bacteria</taxon>
        <taxon>Pseudomonadati</taxon>
        <taxon>Bacteroidota</taxon>
        <taxon>Flavobacteriia</taxon>
        <taxon>Flavobacteriales</taxon>
        <taxon>Phaeocystidibacteraceae</taxon>
        <taxon>Phaeocystidibacter</taxon>
    </lineage>
</organism>
<keyword evidence="4" id="KW-1185">Reference proteome</keyword>
<dbReference type="InterPro" id="IPR008136">
    <property type="entry name" value="CinA_C"/>
</dbReference>
<evidence type="ECO:0000256" key="1">
    <source>
        <dbReference type="HAMAP-Rule" id="MF_00226"/>
    </source>
</evidence>
<dbReference type="NCBIfam" id="NF001813">
    <property type="entry name" value="PRK00549.1"/>
    <property type="match status" value="1"/>
</dbReference>
<evidence type="ECO:0000313" key="4">
    <source>
        <dbReference type="Proteomes" id="UP000468650"/>
    </source>
</evidence>
<accession>A0A6N6RFN8</accession>
<feature type="domain" description="MoaB/Mog" evidence="2">
    <location>
        <begin position="4"/>
        <end position="171"/>
    </location>
</feature>
<dbReference type="Proteomes" id="UP000468650">
    <property type="component" value="Unassembled WGS sequence"/>
</dbReference>
<dbReference type="InterPro" id="IPR036653">
    <property type="entry name" value="CinA-like_C"/>
</dbReference>
<protein>
    <recommendedName>
        <fullName evidence="1">CinA-like protein</fullName>
    </recommendedName>
</protein>
<dbReference type="Pfam" id="PF00994">
    <property type="entry name" value="MoCF_biosynth"/>
    <property type="match status" value="1"/>
</dbReference>
<dbReference type="SUPFAM" id="SSF142433">
    <property type="entry name" value="CinA-like"/>
    <property type="match status" value="1"/>
</dbReference>
<dbReference type="PANTHER" id="PTHR13939">
    <property type="entry name" value="NICOTINAMIDE-NUCLEOTIDE AMIDOHYDROLASE PNCC"/>
    <property type="match status" value="1"/>
</dbReference>
<proteinExistence type="inferred from homology"/>
<dbReference type="EMBL" id="WBVO01000006">
    <property type="protein sequence ID" value="KAB2809962.1"/>
    <property type="molecule type" value="Genomic_DNA"/>
</dbReference>
<dbReference type="Gene3D" id="3.30.70.2860">
    <property type="match status" value="1"/>
</dbReference>
<dbReference type="PIRSF" id="PIRSF006728">
    <property type="entry name" value="CinA"/>
    <property type="match status" value="1"/>
</dbReference>
<reference evidence="3 4" key="1">
    <citation type="submission" date="2019-09" db="EMBL/GenBank/DDBJ databases">
        <title>Genomes of family Cryomorphaceae.</title>
        <authorList>
            <person name="Bowman J.P."/>
        </authorList>
    </citation>
    <scope>NUCLEOTIDE SEQUENCE [LARGE SCALE GENOMIC DNA]</scope>
    <source>
        <strain evidence="3 4">LMG 25704</strain>
    </source>
</reference>
<evidence type="ECO:0000313" key="3">
    <source>
        <dbReference type="EMBL" id="KAB2809962.1"/>
    </source>
</evidence>
<dbReference type="SMART" id="SM00852">
    <property type="entry name" value="MoCF_biosynth"/>
    <property type="match status" value="1"/>
</dbReference>
<gene>
    <name evidence="3" type="ORF">F8C67_08765</name>
</gene>
<dbReference type="InterPro" id="IPR008135">
    <property type="entry name" value="Competence-induced_CinA"/>
</dbReference>
<dbReference type="Gene3D" id="3.40.980.10">
    <property type="entry name" value="MoaB/Mog-like domain"/>
    <property type="match status" value="1"/>
</dbReference>
<dbReference type="HAMAP" id="MF_00226_B">
    <property type="entry name" value="CinA_B"/>
    <property type="match status" value="1"/>
</dbReference>
<evidence type="ECO:0000259" key="2">
    <source>
        <dbReference type="SMART" id="SM00852"/>
    </source>
</evidence>
<dbReference type="OrthoDB" id="9801454at2"/>
<dbReference type="Pfam" id="PF02464">
    <property type="entry name" value="CinA"/>
    <property type="match status" value="1"/>
</dbReference>
<dbReference type="InterPro" id="IPR050101">
    <property type="entry name" value="CinA"/>
</dbReference>
<sequence>MQAEIITIGDEILIGQTVDTNSAWLGQRLNEVGVDVAQVRSVRDTPEAIVGALNALHEGTELVFLTGGLGPTKDDLTKHTLNDYFGGELEYHPEIYDHIVELFRSRGREPNAMNRGQAEIPNVSIPMHNPYGTASGMLFERNGIHYLSMPGVPYEMKGIMKESFLPWFMENFKIDPIVHKTILTAGVPESELAATLEDWENNLPAGLSLAYLPSAGMVKLRLTARKGNPDENTAMMEERFAEARELLGDCVYGEGVSTLEEVIGKMMTEMGVTVSTAESCTGGSIGSMLTSIPGSSAYFLGGIIAYANDVKVKTLGVNEADILMHGAVSEQVITQMARGAAKRMKSDYAIATSGIAGPDGGTDEKPVGTVWIAVHGPSGTKAEKFQFGHNRSRNIRRSVLMGMDMLRKELLKAQRERAKAEI</sequence>
<name>A0A6N6RFN8_9FLAO</name>
<dbReference type="InterPro" id="IPR001453">
    <property type="entry name" value="MoaB/Mog_dom"/>
</dbReference>
<dbReference type="Gene3D" id="3.90.950.20">
    <property type="entry name" value="CinA-like"/>
    <property type="match status" value="1"/>
</dbReference>
<dbReference type="AlphaFoldDB" id="A0A6N6RFN8"/>
<dbReference type="PANTHER" id="PTHR13939:SF0">
    <property type="entry name" value="NMN AMIDOHYDROLASE-LIKE PROTEIN YFAY"/>
    <property type="match status" value="1"/>
</dbReference>
<dbReference type="NCBIfam" id="TIGR00200">
    <property type="entry name" value="cinA_nterm"/>
    <property type="match status" value="1"/>
</dbReference>
<dbReference type="Pfam" id="PF18146">
    <property type="entry name" value="CinA_KH"/>
    <property type="match status" value="1"/>
</dbReference>
<dbReference type="RefSeq" id="WP_151667462.1">
    <property type="nucleotide sequence ID" value="NZ_WBVO01000006.1"/>
</dbReference>
<dbReference type="InterPro" id="IPR036425">
    <property type="entry name" value="MoaB/Mog-like_dom_sf"/>
</dbReference>
<comment type="caution">
    <text evidence="3">The sequence shown here is derived from an EMBL/GenBank/DDBJ whole genome shotgun (WGS) entry which is preliminary data.</text>
</comment>
<dbReference type="SUPFAM" id="SSF53218">
    <property type="entry name" value="Molybdenum cofactor biosynthesis proteins"/>
    <property type="match status" value="1"/>
</dbReference>
<dbReference type="NCBIfam" id="TIGR00199">
    <property type="entry name" value="PncC_domain"/>
    <property type="match status" value="1"/>
</dbReference>